<dbReference type="AlphaFoldDB" id="A0AA40G6T3"/>
<keyword evidence="2" id="KW-1185">Reference proteome</keyword>
<evidence type="ECO:0000313" key="2">
    <source>
        <dbReference type="Proteomes" id="UP001177670"/>
    </source>
</evidence>
<dbReference type="EMBL" id="JAHYIQ010000005">
    <property type="protein sequence ID" value="KAK1131763.1"/>
    <property type="molecule type" value="Genomic_DNA"/>
</dbReference>
<dbReference type="Proteomes" id="UP001177670">
    <property type="component" value="Unassembled WGS sequence"/>
</dbReference>
<reference evidence="1" key="1">
    <citation type="submission" date="2021-10" db="EMBL/GenBank/DDBJ databases">
        <title>Melipona bicolor Genome sequencing and assembly.</title>
        <authorList>
            <person name="Araujo N.S."/>
            <person name="Arias M.C."/>
        </authorList>
    </citation>
    <scope>NUCLEOTIDE SEQUENCE</scope>
    <source>
        <strain evidence="1">USP_2M_L1-L4_2017</strain>
        <tissue evidence="1">Whole body</tissue>
    </source>
</reference>
<evidence type="ECO:0000313" key="1">
    <source>
        <dbReference type="EMBL" id="KAK1131763.1"/>
    </source>
</evidence>
<name>A0AA40G6T3_9HYME</name>
<gene>
    <name evidence="1" type="ORF">K0M31_015923</name>
</gene>
<protein>
    <submittedName>
        <fullName evidence="1">Uncharacterized protein</fullName>
    </submittedName>
</protein>
<organism evidence="1 2">
    <name type="scientific">Melipona bicolor</name>
    <dbReference type="NCBI Taxonomy" id="60889"/>
    <lineage>
        <taxon>Eukaryota</taxon>
        <taxon>Metazoa</taxon>
        <taxon>Ecdysozoa</taxon>
        <taxon>Arthropoda</taxon>
        <taxon>Hexapoda</taxon>
        <taxon>Insecta</taxon>
        <taxon>Pterygota</taxon>
        <taxon>Neoptera</taxon>
        <taxon>Endopterygota</taxon>
        <taxon>Hymenoptera</taxon>
        <taxon>Apocrita</taxon>
        <taxon>Aculeata</taxon>
        <taxon>Apoidea</taxon>
        <taxon>Anthophila</taxon>
        <taxon>Apidae</taxon>
        <taxon>Melipona</taxon>
    </lineage>
</organism>
<comment type="caution">
    <text evidence="1">The sequence shown here is derived from an EMBL/GenBank/DDBJ whole genome shotgun (WGS) entry which is preliminary data.</text>
</comment>
<feature type="non-terminal residue" evidence="1">
    <location>
        <position position="1"/>
    </location>
</feature>
<proteinExistence type="predicted"/>
<accession>A0AA40G6T3</accession>
<sequence>TETERADSISAQLPMNFPNKPHFERASDSHSVLSCAIGLDCHPNYLESISRSKVHKRAPSRLDCVSICAEGRDGAQERFDSANRRHAIDMCFHFDV</sequence>